<gene>
    <name evidence="2" type="ORF">D7W81_13790</name>
</gene>
<reference evidence="3" key="1">
    <citation type="submission" date="2018-09" db="EMBL/GenBank/DDBJ databases">
        <authorList>
            <person name="Livingstone P.G."/>
            <person name="Whitworth D.E."/>
        </authorList>
    </citation>
    <scope>NUCLEOTIDE SEQUENCE [LARGE SCALE GENOMIC DNA]</scope>
    <source>
        <strain evidence="3">AB050A</strain>
    </source>
</reference>
<dbReference type="AlphaFoldDB" id="A0A3A8QI98"/>
<comment type="caution">
    <text evidence="2">The sequence shown here is derived from an EMBL/GenBank/DDBJ whole genome shotgun (WGS) entry which is preliminary data.</text>
</comment>
<name>A0A3A8QI98_9BACT</name>
<dbReference type="Proteomes" id="UP000267003">
    <property type="component" value="Unassembled WGS sequence"/>
</dbReference>
<evidence type="ECO:0008006" key="4">
    <source>
        <dbReference type="Google" id="ProtNLM"/>
    </source>
</evidence>
<dbReference type="EMBL" id="RAWK01000071">
    <property type="protein sequence ID" value="RKH67441.1"/>
    <property type="molecule type" value="Genomic_DNA"/>
</dbReference>
<feature type="region of interest" description="Disordered" evidence="1">
    <location>
        <begin position="137"/>
        <end position="172"/>
    </location>
</feature>
<protein>
    <recommendedName>
        <fullName evidence="4">Tetratricopeptide repeat protein</fullName>
    </recommendedName>
</protein>
<evidence type="ECO:0000256" key="1">
    <source>
        <dbReference type="SAM" id="MobiDB-lite"/>
    </source>
</evidence>
<evidence type="ECO:0000313" key="2">
    <source>
        <dbReference type="EMBL" id="RKH67441.1"/>
    </source>
</evidence>
<feature type="non-terminal residue" evidence="2">
    <location>
        <position position="229"/>
    </location>
</feature>
<organism evidence="2 3">
    <name type="scientific">Corallococcus aberystwythensis</name>
    <dbReference type="NCBI Taxonomy" id="2316722"/>
    <lineage>
        <taxon>Bacteria</taxon>
        <taxon>Pseudomonadati</taxon>
        <taxon>Myxococcota</taxon>
        <taxon>Myxococcia</taxon>
        <taxon>Myxococcales</taxon>
        <taxon>Cystobacterineae</taxon>
        <taxon>Myxococcaceae</taxon>
        <taxon>Corallococcus</taxon>
    </lineage>
</organism>
<proteinExistence type="predicted"/>
<feature type="region of interest" description="Disordered" evidence="1">
    <location>
        <begin position="206"/>
        <end position="229"/>
    </location>
</feature>
<accession>A0A3A8QI98</accession>
<evidence type="ECO:0000313" key="3">
    <source>
        <dbReference type="Proteomes" id="UP000267003"/>
    </source>
</evidence>
<sequence length="229" mass="24147">MLSLMAVLLGAPMLIPLEARALEQGRLQTAVRSALRLYNDLEYERAMEQLSLARRYSTGAADDVLLSLYEGVILADLGKAEASSSAFKTALLLQPGVTLPVEVSPKVARRFEEVRRQVRRELAEQEARASVVVDAQAAPVAQPSPPPVESASQAAPDLQPVPLSPSAEVSGSNGLQGHAWLPATIGGVLLVGGGVAVLQARSERTGLRSNDPGIATLQDVDRSVARGQA</sequence>
<keyword evidence="3" id="KW-1185">Reference proteome</keyword>
<feature type="compositionally biased region" description="Basic and acidic residues" evidence="1">
    <location>
        <begin position="219"/>
        <end position="229"/>
    </location>
</feature>